<dbReference type="Gene3D" id="3.40.50.200">
    <property type="entry name" value="Peptidase S8/S53 domain"/>
    <property type="match status" value="1"/>
</dbReference>
<evidence type="ECO:0000256" key="2">
    <source>
        <dbReference type="ARBA" id="ARBA00022670"/>
    </source>
</evidence>
<dbReference type="PROSITE" id="PS00136">
    <property type="entry name" value="SUBTILASE_ASP"/>
    <property type="match status" value="1"/>
</dbReference>
<keyword evidence="4 5" id="KW-0720">Serine protease</keyword>
<organism evidence="8 9">
    <name type="scientific">Geosporobacter ferrireducens</name>
    <dbReference type="NCBI Taxonomy" id="1424294"/>
    <lineage>
        <taxon>Bacteria</taxon>
        <taxon>Bacillati</taxon>
        <taxon>Bacillota</taxon>
        <taxon>Clostridia</taxon>
        <taxon>Peptostreptococcales</taxon>
        <taxon>Thermotaleaceae</taxon>
        <taxon>Geosporobacter</taxon>
    </lineage>
</organism>
<dbReference type="SUPFAM" id="SSF52743">
    <property type="entry name" value="Subtilisin-like"/>
    <property type="match status" value="1"/>
</dbReference>
<dbReference type="EMBL" id="CP017269">
    <property type="protein sequence ID" value="AOT68323.1"/>
    <property type="molecule type" value="Genomic_DNA"/>
</dbReference>
<dbReference type="PRINTS" id="PR00723">
    <property type="entry name" value="SUBTILISIN"/>
</dbReference>
<dbReference type="OrthoDB" id="9762689at2"/>
<dbReference type="STRING" id="1424294.Gferi_01185"/>
<dbReference type="RefSeq" id="WP_069973876.1">
    <property type="nucleotide sequence ID" value="NZ_CP017269.1"/>
</dbReference>
<dbReference type="GO" id="GO:0006508">
    <property type="term" value="P:proteolysis"/>
    <property type="evidence" value="ECO:0007669"/>
    <property type="project" value="UniProtKB-KW"/>
</dbReference>
<dbReference type="InterPro" id="IPR051048">
    <property type="entry name" value="Peptidase_S8/S53_subtilisin"/>
</dbReference>
<evidence type="ECO:0000259" key="7">
    <source>
        <dbReference type="Pfam" id="PF00082"/>
    </source>
</evidence>
<dbReference type="InterPro" id="IPR022398">
    <property type="entry name" value="Peptidase_S8_His-AS"/>
</dbReference>
<accession>A0A1D8GBQ5</accession>
<feature type="active site" description="Charge relay system" evidence="5">
    <location>
        <position position="405"/>
    </location>
</feature>
<dbReference type="InterPro" id="IPR000209">
    <property type="entry name" value="Peptidase_S8/S53_dom"/>
</dbReference>
<evidence type="ECO:0000313" key="9">
    <source>
        <dbReference type="Proteomes" id="UP000095743"/>
    </source>
</evidence>
<name>A0A1D8GBQ5_9FIRM</name>
<keyword evidence="2 5" id="KW-0645">Protease</keyword>
<dbReference type="GO" id="GO:0004252">
    <property type="term" value="F:serine-type endopeptidase activity"/>
    <property type="evidence" value="ECO:0007669"/>
    <property type="project" value="UniProtKB-UniRule"/>
</dbReference>
<dbReference type="PANTHER" id="PTHR43399:SF4">
    <property type="entry name" value="CELL WALL-ASSOCIATED PROTEASE"/>
    <property type="match status" value="1"/>
</dbReference>
<feature type="active site" description="Charge relay system" evidence="5">
    <location>
        <position position="189"/>
    </location>
</feature>
<evidence type="ECO:0000256" key="1">
    <source>
        <dbReference type="ARBA" id="ARBA00011073"/>
    </source>
</evidence>
<evidence type="ECO:0000256" key="3">
    <source>
        <dbReference type="ARBA" id="ARBA00022801"/>
    </source>
</evidence>
<feature type="domain" description="Peptidase S8/S53" evidence="7">
    <location>
        <begin position="180"/>
        <end position="441"/>
    </location>
</feature>
<dbReference type="AlphaFoldDB" id="A0A1D8GBQ5"/>
<comment type="similarity">
    <text evidence="1 5">Belongs to the peptidase S8 family.</text>
</comment>
<dbReference type="InterPro" id="IPR036852">
    <property type="entry name" value="Peptidase_S8/S53_dom_sf"/>
</dbReference>
<keyword evidence="3 5" id="KW-0378">Hydrolase</keyword>
<evidence type="ECO:0000313" key="8">
    <source>
        <dbReference type="EMBL" id="AOT68323.1"/>
    </source>
</evidence>
<evidence type="ECO:0000256" key="4">
    <source>
        <dbReference type="ARBA" id="ARBA00022825"/>
    </source>
</evidence>
<dbReference type="CDD" id="cd07473">
    <property type="entry name" value="Peptidases_S8_Subtilisin_like"/>
    <property type="match status" value="1"/>
</dbReference>
<feature type="coiled-coil region" evidence="6">
    <location>
        <begin position="929"/>
        <end position="956"/>
    </location>
</feature>
<sequence>MKKGVRKGLAVILAICFSMVSAMIPVYGENNVMGTALDNLHEPSPLEMETNRFIIKYKKDHQRKEKKMAVEKVKNKGKLVEIEGNQDLKLMLTDKKMKKKDLINLLKSDNKDTNIEYIQPDYLFTLESNDLYYPEQWGLGTVSDAVYGTVSGTVYANDATGLFEDRIHANVSAAWQATEGEGSIVAVIDTGVDIHHEDLKENIWVNEREIGGNGRDEDGNGYIDDVYGWNFSNNTHKVYEEGAQSQEAHGTHVAGIIAAVKDNEKGMAGAAPKAKVMVLKVFNNGTAYTSDIINGIHYAEAMGAKIVNCSWGSMEENPALEETIKQSKMLFIAAAGNHGINIDERPVYPASYNFDNVLTVGALDRKARLHATSNYGQASVDAAAPGEEVLSTIPADRYEKRTGTSMAAAFASGEAALIYSRYGDIGAKAVKDRIIESSDQLNSLSAKIQGGNLINAYNAVNGLIGQEITIAGYTGEETVTDAVYGTGFTTFSNAAYSMPQTTSAAIFSVPAGSVNGKMNIKLSGNINLTSPIRIKSIGENLFNPYSNPAAVNAAKKIVITDGIKVVTTNNWNWANTRFDFDLEPNTRYKIDFNVNTVKGKGSITILDKVSGTALSYSKGEFTTPNHGKICIQFFCTSADIEQGEVEYKNIILTKHLNLSYRPHQEYITYLPSAVELHSLSNGVKDEITSNCELARRTIKVILDGSLNWKFGKDYNGYKFVSIPLSELPDIYVTDDEDEQHIVMSDRGTRLNNKISFATYGSQFECYNVSNVLNSFDLTINDIDSGWGEAHIPSPEEIGTYFMNHPYTLIYQLAQPEIIKLNMSPIIGYENGTLYIDRAVKDMSIYKGAGIAIKNTAFPIQAIESVYKVTENAKIPVNLSQVWIASDKLSFTIEGAKTGDQYEYVYLYDASLGTLPTIEFSAPLNSQAQIEGNIDMIEKLLERIELLEEKVRLLEENGAGAGGSGVVRYEYDANGRLTLRKFE</sequence>
<dbReference type="Pfam" id="PF00082">
    <property type="entry name" value="Peptidase_S8"/>
    <property type="match status" value="1"/>
</dbReference>
<dbReference type="PANTHER" id="PTHR43399">
    <property type="entry name" value="SUBTILISIN-RELATED"/>
    <property type="match status" value="1"/>
</dbReference>
<dbReference type="InterPro" id="IPR015500">
    <property type="entry name" value="Peptidase_S8_subtilisin-rel"/>
</dbReference>
<evidence type="ECO:0000256" key="6">
    <source>
        <dbReference type="SAM" id="Coils"/>
    </source>
</evidence>
<dbReference type="PROSITE" id="PS51892">
    <property type="entry name" value="SUBTILASE"/>
    <property type="match status" value="1"/>
</dbReference>
<protein>
    <recommendedName>
        <fullName evidence="7">Peptidase S8/S53 domain-containing protein</fullName>
    </recommendedName>
</protein>
<dbReference type="InterPro" id="IPR034204">
    <property type="entry name" value="PfSUB1-like_cat_dom"/>
</dbReference>
<keyword evidence="9" id="KW-1185">Reference proteome</keyword>
<gene>
    <name evidence="8" type="ORF">Gferi_01185</name>
</gene>
<proteinExistence type="inferred from homology"/>
<keyword evidence="6" id="KW-0175">Coiled coil</keyword>
<feature type="active site" description="Charge relay system" evidence="5">
    <location>
        <position position="249"/>
    </location>
</feature>
<dbReference type="Proteomes" id="UP000095743">
    <property type="component" value="Chromosome"/>
</dbReference>
<evidence type="ECO:0000256" key="5">
    <source>
        <dbReference type="PROSITE-ProRule" id="PRU01240"/>
    </source>
</evidence>
<reference evidence="8 9" key="1">
    <citation type="submission" date="2016-09" db="EMBL/GenBank/DDBJ databases">
        <title>Genomic analysis reveals versatility of anaerobic energy metabolism of Geosporobacter ferrireducens IRF9 of phylum Firmicutes.</title>
        <authorList>
            <person name="Kim S.-J."/>
        </authorList>
    </citation>
    <scope>NUCLEOTIDE SEQUENCE [LARGE SCALE GENOMIC DNA]</scope>
    <source>
        <strain evidence="8 9">IRF9</strain>
    </source>
</reference>
<dbReference type="PROSITE" id="PS00137">
    <property type="entry name" value="SUBTILASE_HIS"/>
    <property type="match status" value="1"/>
</dbReference>
<dbReference type="InterPro" id="IPR023827">
    <property type="entry name" value="Peptidase_S8_Asp-AS"/>
</dbReference>
<dbReference type="KEGG" id="gfe:Gferi_01185"/>